<dbReference type="PANTHER" id="PTHR23112">
    <property type="entry name" value="G PROTEIN-COUPLED RECEPTOR 157-RELATED"/>
    <property type="match status" value="1"/>
</dbReference>
<dbReference type="PROSITE" id="PS50262">
    <property type="entry name" value="G_PROTEIN_RECEP_F1_2"/>
    <property type="match status" value="1"/>
</dbReference>
<evidence type="ECO:0000256" key="4">
    <source>
        <dbReference type="ARBA" id="ARBA00023136"/>
    </source>
</evidence>
<organism evidence="8 9">
    <name type="scientific">Acanthaster planci</name>
    <name type="common">Crown-of-thorns starfish</name>
    <dbReference type="NCBI Taxonomy" id="133434"/>
    <lineage>
        <taxon>Eukaryota</taxon>
        <taxon>Metazoa</taxon>
        <taxon>Echinodermata</taxon>
        <taxon>Eleutherozoa</taxon>
        <taxon>Asterozoa</taxon>
        <taxon>Asteroidea</taxon>
        <taxon>Valvatacea</taxon>
        <taxon>Valvatida</taxon>
        <taxon>Acanthasteridae</taxon>
        <taxon>Acanthaster</taxon>
    </lineage>
</organism>
<feature type="domain" description="G-protein coupled receptors family 1 profile" evidence="7">
    <location>
        <begin position="36"/>
        <end position="314"/>
    </location>
</feature>
<feature type="transmembrane region" description="Helical" evidence="6">
    <location>
        <begin position="98"/>
        <end position="115"/>
    </location>
</feature>
<dbReference type="PRINTS" id="PR02001">
    <property type="entry name" value="GCR1CAMPR"/>
</dbReference>
<dbReference type="RefSeq" id="XP_022110074.1">
    <property type="nucleotide sequence ID" value="XM_022254382.1"/>
</dbReference>
<keyword evidence="2 6" id="KW-0812">Transmembrane</keyword>
<keyword evidence="4 6" id="KW-0472">Membrane</keyword>
<evidence type="ECO:0000256" key="3">
    <source>
        <dbReference type="ARBA" id="ARBA00022989"/>
    </source>
</evidence>
<feature type="transmembrane region" description="Helical" evidence="6">
    <location>
        <begin position="144"/>
        <end position="166"/>
    </location>
</feature>
<dbReference type="GO" id="GO:0007189">
    <property type="term" value="P:adenylate cyclase-activating G protein-coupled receptor signaling pathway"/>
    <property type="evidence" value="ECO:0007669"/>
    <property type="project" value="TreeGrafter"/>
</dbReference>
<dbReference type="CDD" id="cd00637">
    <property type="entry name" value="7tm_classA_rhodopsin-like"/>
    <property type="match status" value="1"/>
</dbReference>
<dbReference type="Proteomes" id="UP000694845">
    <property type="component" value="Unplaced"/>
</dbReference>
<evidence type="ECO:0000313" key="8">
    <source>
        <dbReference type="Proteomes" id="UP000694845"/>
    </source>
</evidence>
<dbReference type="InterPro" id="IPR022343">
    <property type="entry name" value="GCR1-cAMP_receptor"/>
</dbReference>
<evidence type="ECO:0000256" key="1">
    <source>
        <dbReference type="ARBA" id="ARBA00004141"/>
    </source>
</evidence>
<reference evidence="9" key="1">
    <citation type="submission" date="2025-08" db="UniProtKB">
        <authorList>
            <consortium name="RefSeq"/>
        </authorList>
    </citation>
    <scope>IDENTIFICATION</scope>
</reference>
<dbReference type="GO" id="GO:0004930">
    <property type="term" value="F:G protein-coupled receptor activity"/>
    <property type="evidence" value="ECO:0007669"/>
    <property type="project" value="InterPro"/>
</dbReference>
<protein>
    <submittedName>
        <fullName evidence="9">Transmembrane protein 116-like</fullName>
    </submittedName>
</protein>
<name>A0A8B7ZXD8_ACAPL</name>
<dbReference type="OMA" id="YGWLRRN"/>
<proteinExistence type="predicted"/>
<evidence type="ECO:0000313" key="9">
    <source>
        <dbReference type="RefSeq" id="XP_022110074.1"/>
    </source>
</evidence>
<evidence type="ECO:0000256" key="5">
    <source>
        <dbReference type="SAM" id="MobiDB-lite"/>
    </source>
</evidence>
<evidence type="ECO:0000256" key="2">
    <source>
        <dbReference type="ARBA" id="ARBA00022692"/>
    </source>
</evidence>
<comment type="subcellular location">
    <subcellularLocation>
        <location evidence="1">Membrane</location>
        <topology evidence="1">Multi-pass membrane protein</topology>
    </subcellularLocation>
</comment>
<feature type="region of interest" description="Disordered" evidence="5">
    <location>
        <begin position="362"/>
        <end position="385"/>
    </location>
</feature>
<dbReference type="Pfam" id="PF00001">
    <property type="entry name" value="7tm_1"/>
    <property type="match status" value="1"/>
</dbReference>
<feature type="transmembrane region" description="Helical" evidence="6">
    <location>
        <begin position="213"/>
        <end position="231"/>
    </location>
</feature>
<dbReference type="AlphaFoldDB" id="A0A8B7ZXD8"/>
<dbReference type="KEGG" id="aplc:110989767"/>
<keyword evidence="8" id="KW-1185">Reference proteome</keyword>
<dbReference type="InterPro" id="IPR017452">
    <property type="entry name" value="GPCR_Rhodpsn_7TM"/>
</dbReference>
<dbReference type="InterPro" id="IPR000276">
    <property type="entry name" value="GPCR_Rhodpsn"/>
</dbReference>
<dbReference type="Gene3D" id="1.20.1070.10">
    <property type="entry name" value="Rhodopsin 7-helix transmembrane proteins"/>
    <property type="match status" value="1"/>
</dbReference>
<dbReference type="GO" id="GO:0005886">
    <property type="term" value="C:plasma membrane"/>
    <property type="evidence" value="ECO:0007669"/>
    <property type="project" value="TreeGrafter"/>
</dbReference>
<dbReference type="PANTHER" id="PTHR23112:SF36">
    <property type="entry name" value="SI:DKEY-30C15.2 PROTEIN"/>
    <property type="match status" value="1"/>
</dbReference>
<dbReference type="SUPFAM" id="SSF81321">
    <property type="entry name" value="Family A G protein-coupled receptor-like"/>
    <property type="match status" value="1"/>
</dbReference>
<feature type="transmembrane region" description="Helical" evidence="6">
    <location>
        <begin position="262"/>
        <end position="281"/>
    </location>
</feature>
<evidence type="ECO:0000259" key="7">
    <source>
        <dbReference type="PROSITE" id="PS50262"/>
    </source>
</evidence>
<keyword evidence="3 6" id="KW-1133">Transmembrane helix</keyword>
<dbReference type="GeneID" id="110989767"/>
<evidence type="ECO:0000256" key="6">
    <source>
        <dbReference type="SAM" id="Phobius"/>
    </source>
</evidence>
<feature type="transmembrane region" description="Helical" evidence="6">
    <location>
        <begin position="58"/>
        <end position="78"/>
    </location>
</feature>
<feature type="transmembrane region" description="Helical" evidence="6">
    <location>
        <begin position="24"/>
        <end position="46"/>
    </location>
</feature>
<dbReference type="OrthoDB" id="10070607at2759"/>
<gene>
    <name evidence="9" type="primary">LOC110989767</name>
</gene>
<sequence>MGNFTSNNPNYSVLNLTQQQDVRIAELTASSLSVLGSGSIIIAVILKRKVLNPEVYPLFHLSLADLLASIFVIVSLIIFGQSSEVIQPSAACAWTSSLAWGLYLTTFFLTLIYAFEAYRRTIDQLAQLVSPYYSKEPTYSCTPWYLPVAYTLAWIMPILSVGVYHATQQRETQVLNVCKNYNYECLVIFHRKNDPCLDRSDTGVGGRLAMKSSFIAVFFLCSIGITVFYYLTHKAVTDSQHSSGVVSHKQYEAAKRIRNRGILYSAVFIICWLPASIVGIITYTEVAKTENLIVLFMMQGCIANLQGFLNCLIYGWIRGGFKSALNLYNVRGSCESFSHRNKRKKHSLMNYQTFHVHTDDEYDTLSDPEINKSRRPSPAEEAFAM</sequence>
<accession>A0A8B7ZXD8</accession>
<feature type="transmembrane region" description="Helical" evidence="6">
    <location>
        <begin position="293"/>
        <end position="317"/>
    </location>
</feature>